<protein>
    <submittedName>
        <fullName evidence="1">Uncharacterized protein</fullName>
    </submittedName>
</protein>
<keyword evidence="2" id="KW-1185">Reference proteome</keyword>
<evidence type="ECO:0000313" key="1">
    <source>
        <dbReference type="EMBL" id="KAF7439443.1"/>
    </source>
</evidence>
<dbReference type="EMBL" id="JACSDY010000001">
    <property type="protein sequence ID" value="KAF7439443.1"/>
    <property type="molecule type" value="Genomic_DNA"/>
</dbReference>
<dbReference type="Proteomes" id="UP000600918">
    <property type="component" value="Unassembled WGS sequence"/>
</dbReference>
<reference evidence="1" key="1">
    <citation type="journal article" date="2020" name="G3 (Bethesda)">
        <title>High-Quality Assemblies for Three Invasive Social Wasps from the &lt;i&gt;Vespula&lt;/i&gt; Genus.</title>
        <authorList>
            <person name="Harrop T.W.R."/>
            <person name="Guhlin J."/>
            <person name="McLaughlin G.M."/>
            <person name="Permina E."/>
            <person name="Stockwell P."/>
            <person name="Gilligan J."/>
            <person name="Le Lec M.F."/>
            <person name="Gruber M.A.M."/>
            <person name="Quinn O."/>
            <person name="Lovegrove M."/>
            <person name="Duncan E.J."/>
            <person name="Remnant E.J."/>
            <person name="Van Eeckhoven J."/>
            <person name="Graham B."/>
            <person name="Knapp R.A."/>
            <person name="Langford K.W."/>
            <person name="Kronenberg Z."/>
            <person name="Press M.O."/>
            <person name="Eacker S.M."/>
            <person name="Wilson-Rankin E.E."/>
            <person name="Purcell J."/>
            <person name="Lester P.J."/>
            <person name="Dearden P.K."/>
        </authorList>
    </citation>
    <scope>NUCLEOTIDE SEQUENCE</scope>
    <source>
        <strain evidence="1">Volc-1</strain>
    </source>
</reference>
<proteinExistence type="predicted"/>
<sequence length="174" mass="20159">MTSTPRTILVLSKNINAHDPAAAQRIHEFSDLLGQCNTFRIDKSNGSKKSRRRQVRIFVNVNHHYHHHHHHYPPISVDRSNAFQFKFCQSPGHVEKGKAVKVISALPHDAGYQGRYLWRTIGWMRKDMLFGKFARKQPLVGHLGRVRIMSSRDKGKAERKFHAERDVDVYGRLS</sequence>
<gene>
    <name evidence="1" type="ORF">H0235_001834</name>
</gene>
<comment type="caution">
    <text evidence="1">The sequence shown here is derived from an EMBL/GenBank/DDBJ whole genome shotgun (WGS) entry which is preliminary data.</text>
</comment>
<name>A0A834UHW0_VESPE</name>
<evidence type="ECO:0000313" key="2">
    <source>
        <dbReference type="Proteomes" id="UP000600918"/>
    </source>
</evidence>
<accession>A0A834UHW0</accession>
<organism evidence="1 2">
    <name type="scientific">Vespula pensylvanica</name>
    <name type="common">Western yellow jacket</name>
    <name type="synonym">Wasp</name>
    <dbReference type="NCBI Taxonomy" id="30213"/>
    <lineage>
        <taxon>Eukaryota</taxon>
        <taxon>Metazoa</taxon>
        <taxon>Ecdysozoa</taxon>
        <taxon>Arthropoda</taxon>
        <taxon>Hexapoda</taxon>
        <taxon>Insecta</taxon>
        <taxon>Pterygota</taxon>
        <taxon>Neoptera</taxon>
        <taxon>Endopterygota</taxon>
        <taxon>Hymenoptera</taxon>
        <taxon>Apocrita</taxon>
        <taxon>Aculeata</taxon>
        <taxon>Vespoidea</taxon>
        <taxon>Vespidae</taxon>
        <taxon>Vespinae</taxon>
        <taxon>Vespula</taxon>
    </lineage>
</organism>
<dbReference type="AlphaFoldDB" id="A0A834UHW0"/>